<evidence type="ECO:0000313" key="2">
    <source>
        <dbReference type="EMBL" id="KZS94249.1"/>
    </source>
</evidence>
<keyword evidence="1" id="KW-0812">Transmembrane</keyword>
<name>A0A164VKY9_9AGAM</name>
<reference evidence="2 3" key="1">
    <citation type="journal article" date="2016" name="Mol. Biol. Evol.">
        <title>Comparative Genomics of Early-Diverging Mushroom-Forming Fungi Provides Insights into the Origins of Lignocellulose Decay Capabilities.</title>
        <authorList>
            <person name="Nagy L.G."/>
            <person name="Riley R."/>
            <person name="Tritt A."/>
            <person name="Adam C."/>
            <person name="Daum C."/>
            <person name="Floudas D."/>
            <person name="Sun H."/>
            <person name="Yadav J.S."/>
            <person name="Pangilinan J."/>
            <person name="Larsson K.H."/>
            <person name="Matsuura K."/>
            <person name="Barry K."/>
            <person name="Labutti K."/>
            <person name="Kuo R."/>
            <person name="Ohm R.A."/>
            <person name="Bhattacharya S.S."/>
            <person name="Shirouzu T."/>
            <person name="Yoshinaga Y."/>
            <person name="Martin F.M."/>
            <person name="Grigoriev I.V."/>
            <person name="Hibbett D.S."/>
        </authorList>
    </citation>
    <scope>NUCLEOTIDE SEQUENCE [LARGE SCALE GENOMIC DNA]</scope>
    <source>
        <strain evidence="2 3">HHB9708</strain>
    </source>
</reference>
<keyword evidence="1" id="KW-0472">Membrane</keyword>
<dbReference type="Proteomes" id="UP000076722">
    <property type="component" value="Unassembled WGS sequence"/>
</dbReference>
<accession>A0A164VKY9</accession>
<evidence type="ECO:0000256" key="1">
    <source>
        <dbReference type="SAM" id="Phobius"/>
    </source>
</evidence>
<gene>
    <name evidence="2" type="ORF">SISNIDRAFT_453984</name>
</gene>
<evidence type="ECO:0000313" key="3">
    <source>
        <dbReference type="Proteomes" id="UP000076722"/>
    </source>
</evidence>
<protein>
    <submittedName>
        <fullName evidence="2">Uncharacterized protein</fullName>
    </submittedName>
</protein>
<sequence length="91" mass="10000">MVHLGFISVLVSRSHYDDRAYATQDETSLLLRSGKLRSAGRRTIIPVYAMVASGSTLLGNTLVLLGIELFADILAHVGARIRMQRTENASR</sequence>
<organism evidence="2 3">
    <name type="scientific">Sistotremastrum niveocremeum HHB9708</name>
    <dbReference type="NCBI Taxonomy" id="1314777"/>
    <lineage>
        <taxon>Eukaryota</taxon>
        <taxon>Fungi</taxon>
        <taxon>Dikarya</taxon>
        <taxon>Basidiomycota</taxon>
        <taxon>Agaricomycotina</taxon>
        <taxon>Agaricomycetes</taxon>
        <taxon>Sistotremastrales</taxon>
        <taxon>Sistotremastraceae</taxon>
        <taxon>Sertulicium</taxon>
        <taxon>Sertulicium niveocremeum</taxon>
    </lineage>
</organism>
<keyword evidence="3" id="KW-1185">Reference proteome</keyword>
<dbReference type="EMBL" id="KV419405">
    <property type="protein sequence ID" value="KZS94249.1"/>
    <property type="molecule type" value="Genomic_DNA"/>
</dbReference>
<feature type="transmembrane region" description="Helical" evidence="1">
    <location>
        <begin position="57"/>
        <end position="75"/>
    </location>
</feature>
<keyword evidence="1" id="KW-1133">Transmembrane helix</keyword>
<proteinExistence type="predicted"/>
<dbReference type="AlphaFoldDB" id="A0A164VKY9"/>